<dbReference type="Pfam" id="PF00078">
    <property type="entry name" value="RVT_1"/>
    <property type="match status" value="1"/>
</dbReference>
<dbReference type="GO" id="GO:0071897">
    <property type="term" value="P:DNA biosynthetic process"/>
    <property type="evidence" value="ECO:0007669"/>
    <property type="project" value="UniProtKB-ARBA"/>
</dbReference>
<dbReference type="EMBL" id="KZ150413">
    <property type="protein sequence ID" value="PZC70972.1"/>
    <property type="molecule type" value="Genomic_DNA"/>
</dbReference>
<name>A0A2W1B2I7_HELAM</name>
<organism evidence="3 4">
    <name type="scientific">Helicoverpa armigera</name>
    <name type="common">Cotton bollworm</name>
    <name type="synonym">Heliothis armigera</name>
    <dbReference type="NCBI Taxonomy" id="29058"/>
    <lineage>
        <taxon>Eukaryota</taxon>
        <taxon>Metazoa</taxon>
        <taxon>Ecdysozoa</taxon>
        <taxon>Arthropoda</taxon>
        <taxon>Hexapoda</taxon>
        <taxon>Insecta</taxon>
        <taxon>Pterygota</taxon>
        <taxon>Neoptera</taxon>
        <taxon>Endopterygota</taxon>
        <taxon>Lepidoptera</taxon>
        <taxon>Glossata</taxon>
        <taxon>Ditrysia</taxon>
        <taxon>Noctuoidea</taxon>
        <taxon>Noctuidae</taxon>
        <taxon>Heliothinae</taxon>
        <taxon>Helicoverpa</taxon>
    </lineage>
</organism>
<keyword evidence="1" id="KW-0472">Membrane</keyword>
<dbReference type="AlphaFoldDB" id="A0A2W1B2I7"/>
<feature type="domain" description="Reverse transcriptase" evidence="2">
    <location>
        <begin position="324"/>
        <end position="614"/>
    </location>
</feature>
<dbReference type="InterPro" id="IPR000477">
    <property type="entry name" value="RT_dom"/>
</dbReference>
<dbReference type="PANTHER" id="PTHR33332">
    <property type="entry name" value="REVERSE TRANSCRIPTASE DOMAIN-CONTAINING PROTEIN"/>
    <property type="match status" value="1"/>
</dbReference>
<dbReference type="PROSITE" id="PS50878">
    <property type="entry name" value="RT_POL"/>
    <property type="match status" value="1"/>
</dbReference>
<dbReference type="Proteomes" id="UP000249218">
    <property type="component" value="Unassembled WGS sequence"/>
</dbReference>
<proteinExistence type="predicted"/>
<gene>
    <name evidence="3" type="primary">HaOG214509</name>
    <name evidence="3" type="ORF">B5X24_HaOG214509</name>
</gene>
<evidence type="ECO:0000259" key="2">
    <source>
        <dbReference type="PROSITE" id="PS50878"/>
    </source>
</evidence>
<accession>A0A2W1B2I7</accession>
<dbReference type="OrthoDB" id="445826at2759"/>
<reference evidence="3 4" key="1">
    <citation type="journal article" date="2017" name="BMC Biol.">
        <title>Genomic innovations, transcriptional plasticity and gene loss underlying the evolution and divergence of two highly polyphagous and invasive Helicoverpa pest species.</title>
        <authorList>
            <person name="Pearce S.L."/>
            <person name="Clarke D.F."/>
            <person name="East P.D."/>
            <person name="Elfekih S."/>
            <person name="Gordon K.H."/>
            <person name="Jermiin L.S."/>
            <person name="McGaughran A."/>
            <person name="Oakeshott J.G."/>
            <person name="Papanikolaou A."/>
            <person name="Perera O.P."/>
            <person name="Rane R.V."/>
            <person name="Richards S."/>
            <person name="Tay W.T."/>
            <person name="Walsh T.K."/>
            <person name="Anderson A."/>
            <person name="Anderson C.J."/>
            <person name="Asgari S."/>
            <person name="Board P.G."/>
            <person name="Bretschneider A."/>
            <person name="Campbell P.M."/>
            <person name="Chertemps T."/>
            <person name="Christeller J.T."/>
            <person name="Coppin C.W."/>
            <person name="Downes S.J."/>
            <person name="Duan G."/>
            <person name="Farnsworth C.A."/>
            <person name="Good R.T."/>
            <person name="Han L.B."/>
            <person name="Han Y.C."/>
            <person name="Hatje K."/>
            <person name="Horne I."/>
            <person name="Huang Y.P."/>
            <person name="Hughes D.S."/>
            <person name="Jacquin-Joly E."/>
            <person name="James W."/>
            <person name="Jhangiani S."/>
            <person name="Kollmar M."/>
            <person name="Kuwar S.S."/>
            <person name="Li S."/>
            <person name="Liu N.Y."/>
            <person name="Maibeche M.T."/>
            <person name="Miller J.R."/>
            <person name="Montagne N."/>
            <person name="Perry T."/>
            <person name="Qu J."/>
            <person name="Song S.V."/>
            <person name="Sutton G.G."/>
            <person name="Vogel H."/>
            <person name="Walenz B.P."/>
            <person name="Xu W."/>
            <person name="Zhang H.J."/>
            <person name="Zou Z."/>
            <person name="Batterham P."/>
            <person name="Edwards O.R."/>
            <person name="Feyereisen R."/>
            <person name="Gibbs R.A."/>
            <person name="Heckel D.G."/>
            <person name="McGrath A."/>
            <person name="Robin C."/>
            <person name="Scherer S.E."/>
            <person name="Worley K.C."/>
            <person name="Wu Y.D."/>
        </authorList>
    </citation>
    <scope>NUCLEOTIDE SEQUENCE [LARGE SCALE GENOMIC DNA]</scope>
    <source>
        <strain evidence="3">Harm_GR_Male_#8</strain>
        <tissue evidence="3">Whole organism</tissue>
    </source>
</reference>
<dbReference type="CDD" id="cd01650">
    <property type="entry name" value="RT_nLTR_like"/>
    <property type="match status" value="1"/>
</dbReference>
<evidence type="ECO:0000256" key="1">
    <source>
        <dbReference type="SAM" id="Phobius"/>
    </source>
</evidence>
<keyword evidence="4" id="KW-1185">Reference proteome</keyword>
<keyword evidence="1" id="KW-1133">Transmembrane helix</keyword>
<evidence type="ECO:0000313" key="3">
    <source>
        <dbReference type="EMBL" id="PZC70972.1"/>
    </source>
</evidence>
<evidence type="ECO:0000313" key="4">
    <source>
        <dbReference type="Proteomes" id="UP000249218"/>
    </source>
</evidence>
<dbReference type="InterPro" id="IPR043502">
    <property type="entry name" value="DNA/RNA_pol_sf"/>
</dbReference>
<protein>
    <recommendedName>
        <fullName evidence="2">Reverse transcriptase domain-containing protein</fullName>
    </recommendedName>
</protein>
<dbReference type="SUPFAM" id="SSF56672">
    <property type="entry name" value="DNA/RNA polymerases"/>
    <property type="match status" value="1"/>
</dbReference>
<sequence>MSYCEFTQSNKVQNALGRQLDLVLSTGLSGEVCVAAADDALVPVDAHHPPLAASVCPAPAHPAPLASSPAAAGAAARSIRPQWNFYKADYQLLYTMLTDADWSTLYETHDLEDILDVFYDQLSHILDLCVPRKASVRGNSRYVYPEWYTGEIIRDIKRKAYLHKKFKQSKLDCDYNEYAKIRAQIKKSIEIAYRDHKYKIQNQFAKDPKAFWQYVRSKKSRVNRQNIMKNGRDLSDEQCAEEFADFFKSVYNQVPPTLDAQAAAAEAGVTSARVNLNHLSLNEVQIALQNLKPKRSSGPDGIPPFLFRDCARVLAGPLHHIYNTCLQQSTFPERWKISRVVPVPKGKSGPDVSGYRPVAVLSTPAKVFESAIQSSIQGQVRAQLSDAQHGFRPGRSTSTNLLNFMAQVIPAVDAGVQVDAAYFDFRKAFDTVDNDVLLRKLADIGCTPHLLQFFVSYMKDRQQYVDYNGFESEPYYTRSGVSQGSNLGPLEFIIMINSLPEVVRHATCLLFADDLKLLLEVRDESDCTRLQNDIDRVVKWSHDNKLYFNVSKCSVISFTRSRSPVCYEYKAEATPMTRVTQVRDLGVHLTPELTFREHIINICKKAYRNLGFVLRQSQGFTNITTIRVLYDALVRSHLEYGGVIWAPHEAKYSVMLERVQNKFTRHLYWRLYGVYPLYPLMYPTLFVLGMVGYNQLRVRREFALILYLIKLLRGKEHNPGVLRCLCLCVPDRYVERRRRPPLLSVPTARTNLLAKTPLTRAIRTINEIQNNIDIFSCQFSELARMILFILCYKLD</sequence>
<feature type="transmembrane region" description="Helical" evidence="1">
    <location>
        <begin position="667"/>
        <end position="691"/>
    </location>
</feature>
<keyword evidence="1" id="KW-0812">Transmembrane</keyword>